<evidence type="ECO:0000313" key="1">
    <source>
        <dbReference type="EMBL" id="MFC4827102.1"/>
    </source>
</evidence>
<dbReference type="Proteomes" id="UP001595945">
    <property type="component" value="Unassembled WGS sequence"/>
</dbReference>
<organism evidence="1 2">
    <name type="scientific">Halorussus aquaticus</name>
    <dbReference type="NCBI Taxonomy" id="2953748"/>
    <lineage>
        <taxon>Archaea</taxon>
        <taxon>Methanobacteriati</taxon>
        <taxon>Methanobacteriota</taxon>
        <taxon>Stenosarchaea group</taxon>
        <taxon>Halobacteria</taxon>
        <taxon>Halobacteriales</taxon>
        <taxon>Haladaptataceae</taxon>
        <taxon>Halorussus</taxon>
    </lineage>
</organism>
<keyword evidence="2" id="KW-1185">Reference proteome</keyword>
<dbReference type="GeneID" id="73047672"/>
<evidence type="ECO:0008006" key="3">
    <source>
        <dbReference type="Google" id="ProtNLM"/>
    </source>
</evidence>
<accession>A0ABD5Q8W0</accession>
<proteinExistence type="predicted"/>
<dbReference type="RefSeq" id="WP_254270583.1">
    <property type="nucleotide sequence ID" value="NZ_CP100402.1"/>
</dbReference>
<reference evidence="1 2" key="1">
    <citation type="journal article" date="2019" name="Int. J. Syst. Evol. Microbiol.">
        <title>The Global Catalogue of Microorganisms (GCM) 10K type strain sequencing project: providing services to taxonomists for standard genome sequencing and annotation.</title>
        <authorList>
            <consortium name="The Broad Institute Genomics Platform"/>
            <consortium name="The Broad Institute Genome Sequencing Center for Infectious Disease"/>
            <person name="Wu L."/>
            <person name="Ma J."/>
        </authorList>
    </citation>
    <scope>NUCLEOTIDE SEQUENCE [LARGE SCALE GENOMIC DNA]</scope>
    <source>
        <strain evidence="1 2">XZYJ18</strain>
    </source>
</reference>
<name>A0ABD5Q8W0_9EURY</name>
<comment type="caution">
    <text evidence="1">The sequence shown here is derived from an EMBL/GenBank/DDBJ whole genome shotgun (WGS) entry which is preliminary data.</text>
</comment>
<dbReference type="EMBL" id="JBHSHT010000005">
    <property type="protein sequence ID" value="MFC4827102.1"/>
    <property type="molecule type" value="Genomic_DNA"/>
</dbReference>
<protein>
    <recommendedName>
        <fullName evidence="3">Transposase</fullName>
    </recommendedName>
</protein>
<gene>
    <name evidence="1" type="ORF">ACFO9K_22935</name>
</gene>
<evidence type="ECO:0000313" key="2">
    <source>
        <dbReference type="Proteomes" id="UP001595945"/>
    </source>
</evidence>
<sequence length="72" mass="7538">MAVVQLPTTPTAGASRTSETNLQAREGLLHVSLDAHGLRVGVGERHLVAPPTDDALPTRLATAFRTIGNVNP</sequence>
<dbReference type="AlphaFoldDB" id="A0ABD5Q8W0"/>